<evidence type="ECO:0000313" key="7">
    <source>
        <dbReference type="Proteomes" id="UP000663842"/>
    </source>
</evidence>
<evidence type="ECO:0000256" key="4">
    <source>
        <dbReference type="ARBA" id="ARBA00022860"/>
    </source>
</evidence>
<accession>A0A820F0X8</accession>
<dbReference type="PANTHER" id="PTHR22706">
    <property type="entry name" value="ASSEMBLY FACTOR FOR SPINDLE MICROTUBULES"/>
    <property type="match status" value="1"/>
</dbReference>
<dbReference type="GO" id="GO:0000922">
    <property type="term" value="C:spindle pole"/>
    <property type="evidence" value="ECO:0007669"/>
    <property type="project" value="TreeGrafter"/>
</dbReference>
<keyword evidence="5" id="KW-0175">Coiled coil</keyword>
<dbReference type="GO" id="GO:0051295">
    <property type="term" value="P:establishment of meiotic spindle localization"/>
    <property type="evidence" value="ECO:0007669"/>
    <property type="project" value="TreeGrafter"/>
</dbReference>
<organism evidence="6 7">
    <name type="scientific">Rotaria magnacalcarata</name>
    <dbReference type="NCBI Taxonomy" id="392030"/>
    <lineage>
        <taxon>Eukaryota</taxon>
        <taxon>Metazoa</taxon>
        <taxon>Spiralia</taxon>
        <taxon>Gnathifera</taxon>
        <taxon>Rotifera</taxon>
        <taxon>Eurotatoria</taxon>
        <taxon>Bdelloidea</taxon>
        <taxon>Philodinida</taxon>
        <taxon>Philodinidae</taxon>
        <taxon>Rotaria</taxon>
    </lineage>
</organism>
<dbReference type="GO" id="GO:0005737">
    <property type="term" value="C:cytoplasm"/>
    <property type="evidence" value="ECO:0007669"/>
    <property type="project" value="UniProtKB-SubCell"/>
</dbReference>
<evidence type="ECO:0000256" key="5">
    <source>
        <dbReference type="SAM" id="Coils"/>
    </source>
</evidence>
<evidence type="ECO:0000256" key="1">
    <source>
        <dbReference type="ARBA" id="ARBA00004496"/>
    </source>
</evidence>
<dbReference type="Pfam" id="PF00612">
    <property type="entry name" value="IQ"/>
    <property type="match status" value="3"/>
</dbReference>
<protein>
    <recommendedName>
        <fullName evidence="8">Spermatogenesis associated 17</fullName>
    </recommendedName>
</protein>
<dbReference type="GO" id="GO:0000278">
    <property type="term" value="P:mitotic cell cycle"/>
    <property type="evidence" value="ECO:0007669"/>
    <property type="project" value="TreeGrafter"/>
</dbReference>
<evidence type="ECO:0000313" key="6">
    <source>
        <dbReference type="EMBL" id="CAF4255582.1"/>
    </source>
</evidence>
<dbReference type="EMBL" id="CAJOBF010008436">
    <property type="protein sequence ID" value="CAF4255582.1"/>
    <property type="molecule type" value="Genomic_DNA"/>
</dbReference>
<dbReference type="AlphaFoldDB" id="A0A820F0X8"/>
<evidence type="ECO:0000256" key="3">
    <source>
        <dbReference type="ARBA" id="ARBA00022737"/>
    </source>
</evidence>
<dbReference type="CDD" id="cd23767">
    <property type="entry name" value="IQCD"/>
    <property type="match status" value="1"/>
</dbReference>
<gene>
    <name evidence="6" type="ORF">UXM345_LOCUS30983</name>
</gene>
<dbReference type="SUPFAM" id="SSF52540">
    <property type="entry name" value="P-loop containing nucleoside triphosphate hydrolases"/>
    <property type="match status" value="1"/>
</dbReference>
<sequence>SKFWLNLMAAFLELRHNADQILGELEYLAKEAEYVREYENRCAVIVQSAWRGCCVRSHIKYLNRCATLIQTWWRIYKAKAIFRRKLKEHVIQLRLKYYDDNAVKIQKIWRGYYVRKYVLDYYSRKRYLASIEQKNEQIRTQLRDYREYLGQKQLEQQRQENIAKLEEEAKKTHYLVSTKVVPGIYNSKYLEAPKEMEIILRTTKFELPSKKVKPTRNQKDQDIATLTKFLPPLKSKPQGPFRTPEDVRYQRYRPLKPSLRCETDFFATEKMREELKLQEWVDRIHDDTFKSGVCRDKHYPRMLVGEEPYIEPTKLERAALREPNKKQWVDEKGFRSLVHGIPEFDKFETTYVEPHFYYSTS</sequence>
<comment type="subcellular location">
    <subcellularLocation>
        <location evidence="1">Cytoplasm</location>
    </subcellularLocation>
</comment>
<keyword evidence="4" id="KW-0112">Calmodulin-binding</keyword>
<dbReference type="PANTHER" id="PTHR22706:SF1">
    <property type="entry name" value="ASSEMBLY FACTOR FOR SPINDLE MICROTUBULES"/>
    <property type="match status" value="1"/>
</dbReference>
<feature type="non-terminal residue" evidence="6">
    <location>
        <position position="1"/>
    </location>
</feature>
<dbReference type="InterPro" id="IPR051185">
    <property type="entry name" value="ASPM"/>
</dbReference>
<reference evidence="6" key="1">
    <citation type="submission" date="2021-02" db="EMBL/GenBank/DDBJ databases">
        <authorList>
            <person name="Nowell W R."/>
        </authorList>
    </citation>
    <scope>NUCLEOTIDE SEQUENCE</scope>
</reference>
<dbReference type="Proteomes" id="UP000663842">
    <property type="component" value="Unassembled WGS sequence"/>
</dbReference>
<dbReference type="SMART" id="SM00015">
    <property type="entry name" value="IQ"/>
    <property type="match status" value="3"/>
</dbReference>
<dbReference type="PROSITE" id="PS50096">
    <property type="entry name" value="IQ"/>
    <property type="match status" value="1"/>
</dbReference>
<feature type="coiled-coil region" evidence="5">
    <location>
        <begin position="128"/>
        <end position="171"/>
    </location>
</feature>
<dbReference type="InterPro" id="IPR027417">
    <property type="entry name" value="P-loop_NTPase"/>
</dbReference>
<dbReference type="InterPro" id="IPR000048">
    <property type="entry name" value="IQ_motif_EF-hand-BS"/>
</dbReference>
<keyword evidence="2" id="KW-0963">Cytoplasm</keyword>
<keyword evidence="3" id="KW-0677">Repeat</keyword>
<dbReference type="GO" id="GO:0005516">
    <property type="term" value="F:calmodulin binding"/>
    <property type="evidence" value="ECO:0007669"/>
    <property type="project" value="UniProtKB-KW"/>
</dbReference>
<evidence type="ECO:0008006" key="8">
    <source>
        <dbReference type="Google" id="ProtNLM"/>
    </source>
</evidence>
<proteinExistence type="predicted"/>
<dbReference type="GO" id="GO:0007051">
    <property type="term" value="P:spindle organization"/>
    <property type="evidence" value="ECO:0007669"/>
    <property type="project" value="TreeGrafter"/>
</dbReference>
<name>A0A820F0X8_9BILA</name>
<dbReference type="Gene3D" id="1.20.5.190">
    <property type="match status" value="2"/>
</dbReference>
<comment type="caution">
    <text evidence="6">The sequence shown here is derived from an EMBL/GenBank/DDBJ whole genome shotgun (WGS) entry which is preliminary data.</text>
</comment>
<evidence type="ECO:0000256" key="2">
    <source>
        <dbReference type="ARBA" id="ARBA00022490"/>
    </source>
</evidence>